<dbReference type="PRINTS" id="PR00359">
    <property type="entry name" value="BP450"/>
</dbReference>
<keyword evidence="2" id="KW-0479">Metal-binding</keyword>
<comment type="caution">
    <text evidence="3">The sequence shown here is derived from an EMBL/GenBank/DDBJ whole genome shotgun (WGS) entry which is preliminary data.</text>
</comment>
<name>A0A918C4M9_9ACTN</name>
<dbReference type="Pfam" id="PF00067">
    <property type="entry name" value="p450"/>
    <property type="match status" value="1"/>
</dbReference>
<dbReference type="SUPFAM" id="SSF48264">
    <property type="entry name" value="Cytochrome P450"/>
    <property type="match status" value="1"/>
</dbReference>
<keyword evidence="2" id="KW-0503">Monooxygenase</keyword>
<evidence type="ECO:0000256" key="2">
    <source>
        <dbReference type="RuleBase" id="RU000461"/>
    </source>
</evidence>
<dbReference type="InterPro" id="IPR036396">
    <property type="entry name" value="Cyt_P450_sf"/>
</dbReference>
<dbReference type="GO" id="GO:0006707">
    <property type="term" value="P:cholesterol catabolic process"/>
    <property type="evidence" value="ECO:0007669"/>
    <property type="project" value="TreeGrafter"/>
</dbReference>
<organism evidence="3 4">
    <name type="scientific">Streptomyces pilosus</name>
    <dbReference type="NCBI Taxonomy" id="28893"/>
    <lineage>
        <taxon>Bacteria</taxon>
        <taxon>Bacillati</taxon>
        <taxon>Actinomycetota</taxon>
        <taxon>Actinomycetes</taxon>
        <taxon>Kitasatosporales</taxon>
        <taxon>Streptomycetaceae</taxon>
        <taxon>Streptomyces</taxon>
    </lineage>
</organism>
<evidence type="ECO:0000313" key="3">
    <source>
        <dbReference type="EMBL" id="GGR03432.1"/>
    </source>
</evidence>
<dbReference type="EMBL" id="BMTU01000016">
    <property type="protein sequence ID" value="GGR03432.1"/>
    <property type="molecule type" value="Genomic_DNA"/>
</dbReference>
<sequence length="416" mass="44959">MRMTVSGASASCGFDMVDLHDPMLYGQGEPHSVWRHLRRHSPVHRNVTPDGRSFWSVTRHQDVMRVLRDHEVFTSARGNLLTTLGTDDVAGGRMVTVTDPPHHARLRAPQVAALTAGVRGTGGTRMREAVRALLRPALDGAPWDLARAAARLPLMALGPVMGLPAADWPALGRLAFAAVAPDDPVYAAEGTRTTLATAHHELFSYFRAALRSRHRSPADDLLTRLLPPAGEDTRAAAELAVYHCYSLLLGAVTTLPHTMSATALAMAENSRVIEAMRQGPQALATGVEEALRWSSPAAHVLRHTTRPVELAGVPLSRGEAVVAWLGSANRDEAVFPDPYRFDPGRTPNRHLAFGYGPHYCLGAALARASLTAVLVELVDAVEAVEVCGPVEHLNSHFIAGINRLPVRLTPRRRAAH</sequence>
<dbReference type="Proteomes" id="UP000656732">
    <property type="component" value="Unassembled WGS sequence"/>
</dbReference>
<reference evidence="3" key="2">
    <citation type="submission" date="2020-09" db="EMBL/GenBank/DDBJ databases">
        <authorList>
            <person name="Sun Q."/>
            <person name="Ohkuma M."/>
        </authorList>
    </citation>
    <scope>NUCLEOTIDE SEQUENCE</scope>
    <source>
        <strain evidence="3">JCM 4403</strain>
    </source>
</reference>
<proteinExistence type="inferred from homology"/>
<dbReference type="GO" id="GO:0008395">
    <property type="term" value="F:steroid hydroxylase activity"/>
    <property type="evidence" value="ECO:0007669"/>
    <property type="project" value="TreeGrafter"/>
</dbReference>
<dbReference type="PANTHER" id="PTHR46696:SF4">
    <property type="entry name" value="BIOTIN BIOSYNTHESIS CYTOCHROME P450"/>
    <property type="match status" value="1"/>
</dbReference>
<evidence type="ECO:0000256" key="1">
    <source>
        <dbReference type="ARBA" id="ARBA00010617"/>
    </source>
</evidence>
<dbReference type="InterPro" id="IPR017972">
    <property type="entry name" value="Cyt_P450_CS"/>
</dbReference>
<dbReference type="InterPro" id="IPR002397">
    <property type="entry name" value="Cyt_P450_B"/>
</dbReference>
<keyword evidence="2" id="KW-0408">Iron</keyword>
<gene>
    <name evidence="3" type="ORF">GCM10010280_59320</name>
</gene>
<dbReference type="RefSeq" id="WP_189561122.1">
    <property type="nucleotide sequence ID" value="NZ_BMTU01000016.1"/>
</dbReference>
<keyword evidence="4" id="KW-1185">Reference proteome</keyword>
<dbReference type="GO" id="GO:0005506">
    <property type="term" value="F:iron ion binding"/>
    <property type="evidence" value="ECO:0007669"/>
    <property type="project" value="InterPro"/>
</dbReference>
<evidence type="ECO:0000313" key="4">
    <source>
        <dbReference type="Proteomes" id="UP000656732"/>
    </source>
</evidence>
<dbReference type="GO" id="GO:0020037">
    <property type="term" value="F:heme binding"/>
    <property type="evidence" value="ECO:0007669"/>
    <property type="project" value="InterPro"/>
</dbReference>
<protein>
    <submittedName>
        <fullName evidence="3">Cytochrome P450</fullName>
    </submittedName>
</protein>
<dbReference type="CDD" id="cd11033">
    <property type="entry name" value="CYP142-like"/>
    <property type="match status" value="1"/>
</dbReference>
<reference evidence="3" key="1">
    <citation type="journal article" date="2014" name="Int. J. Syst. Evol. Microbiol.">
        <title>Complete genome sequence of Corynebacterium casei LMG S-19264T (=DSM 44701T), isolated from a smear-ripened cheese.</title>
        <authorList>
            <consortium name="US DOE Joint Genome Institute (JGI-PGF)"/>
            <person name="Walter F."/>
            <person name="Albersmeier A."/>
            <person name="Kalinowski J."/>
            <person name="Ruckert C."/>
        </authorList>
    </citation>
    <scope>NUCLEOTIDE SEQUENCE</scope>
    <source>
        <strain evidence="3">JCM 4403</strain>
    </source>
</reference>
<keyword evidence="2" id="KW-0560">Oxidoreductase</keyword>
<dbReference type="Gene3D" id="1.10.630.10">
    <property type="entry name" value="Cytochrome P450"/>
    <property type="match status" value="1"/>
</dbReference>
<dbReference type="AlphaFoldDB" id="A0A918C4M9"/>
<accession>A0A918C4M9</accession>
<dbReference type="InterPro" id="IPR001128">
    <property type="entry name" value="Cyt_P450"/>
</dbReference>
<dbReference type="PANTHER" id="PTHR46696">
    <property type="entry name" value="P450, PUTATIVE (EUROFUNG)-RELATED"/>
    <property type="match status" value="1"/>
</dbReference>
<keyword evidence="2" id="KW-0349">Heme</keyword>
<dbReference type="GO" id="GO:0036199">
    <property type="term" value="F:cholest-4-en-3-one 26-monooxygenase activity"/>
    <property type="evidence" value="ECO:0007669"/>
    <property type="project" value="TreeGrafter"/>
</dbReference>
<dbReference type="PROSITE" id="PS00086">
    <property type="entry name" value="CYTOCHROME_P450"/>
    <property type="match status" value="1"/>
</dbReference>
<comment type="similarity">
    <text evidence="1 2">Belongs to the cytochrome P450 family.</text>
</comment>